<evidence type="ECO:0000256" key="2">
    <source>
        <dbReference type="ARBA" id="ARBA00022898"/>
    </source>
</evidence>
<dbReference type="InterPro" id="IPR051446">
    <property type="entry name" value="HTH_trans_reg/aminotransferase"/>
</dbReference>
<keyword evidence="2" id="KW-0663">Pyridoxal phosphate</keyword>
<dbReference type="EMBL" id="JEMX01000074">
    <property type="protein sequence ID" value="EXI78328.1"/>
    <property type="molecule type" value="Genomic_DNA"/>
</dbReference>
<comment type="similarity">
    <text evidence="1">In the C-terminal section; belongs to the class-I pyridoxal-phosphate-dependent aminotransferase family.</text>
</comment>
<name>A0A011N6V0_9PROT</name>
<dbReference type="PANTHER" id="PTHR46577">
    <property type="entry name" value="HTH-TYPE TRANSCRIPTIONAL REGULATORY PROTEIN GABR"/>
    <property type="match status" value="1"/>
</dbReference>
<comment type="caution">
    <text evidence="7">The sequence shown here is derived from an EMBL/GenBank/DDBJ whole genome shotgun (WGS) entry which is preliminary data.</text>
</comment>
<dbReference type="PROSITE" id="PS50949">
    <property type="entry name" value="HTH_GNTR"/>
    <property type="match status" value="1"/>
</dbReference>
<dbReference type="STRING" id="1454003.AW10_03103"/>
<evidence type="ECO:0000259" key="6">
    <source>
        <dbReference type="PROSITE" id="PS50949"/>
    </source>
</evidence>
<dbReference type="InterPro" id="IPR015424">
    <property type="entry name" value="PyrdxlP-dep_Trfase"/>
</dbReference>
<dbReference type="Pfam" id="PF00155">
    <property type="entry name" value="Aminotran_1_2"/>
    <property type="match status" value="1"/>
</dbReference>
<dbReference type="InterPro" id="IPR000524">
    <property type="entry name" value="Tscrpt_reg_HTH_GntR"/>
</dbReference>
<keyword evidence="4" id="KW-0238">DNA-binding</keyword>
<evidence type="ECO:0000256" key="1">
    <source>
        <dbReference type="ARBA" id="ARBA00005384"/>
    </source>
</evidence>
<dbReference type="SUPFAM" id="SSF53383">
    <property type="entry name" value="PLP-dependent transferases"/>
    <property type="match status" value="1"/>
</dbReference>
<proteinExistence type="inferred from homology"/>
<evidence type="ECO:0000256" key="3">
    <source>
        <dbReference type="ARBA" id="ARBA00023015"/>
    </source>
</evidence>
<keyword evidence="3" id="KW-0805">Transcription regulation</keyword>
<organism evidence="7 8">
    <name type="scientific">Candidatus Accumulibacter appositus</name>
    <dbReference type="NCBI Taxonomy" id="1454003"/>
    <lineage>
        <taxon>Bacteria</taxon>
        <taxon>Pseudomonadati</taxon>
        <taxon>Pseudomonadota</taxon>
        <taxon>Betaproteobacteria</taxon>
        <taxon>Candidatus Accumulibacter</taxon>
    </lineage>
</organism>
<dbReference type="Gene3D" id="3.40.640.10">
    <property type="entry name" value="Type I PLP-dependent aspartate aminotransferase-like (Major domain)"/>
    <property type="match status" value="1"/>
</dbReference>
<dbReference type="GO" id="GO:0003700">
    <property type="term" value="F:DNA-binding transcription factor activity"/>
    <property type="evidence" value="ECO:0007669"/>
    <property type="project" value="InterPro"/>
</dbReference>
<protein>
    <submittedName>
        <fullName evidence="7">HTH-type transcriptional regulatory protein GabR</fullName>
    </submittedName>
</protein>
<dbReference type="InterPro" id="IPR036390">
    <property type="entry name" value="WH_DNA-bd_sf"/>
</dbReference>
<dbReference type="SMART" id="SM00345">
    <property type="entry name" value="HTH_GNTR"/>
    <property type="match status" value="1"/>
</dbReference>
<evidence type="ECO:0000256" key="4">
    <source>
        <dbReference type="ARBA" id="ARBA00023125"/>
    </source>
</evidence>
<feature type="domain" description="HTH gntR-type" evidence="6">
    <location>
        <begin position="21"/>
        <end position="89"/>
    </location>
</feature>
<keyword evidence="5" id="KW-0804">Transcription</keyword>
<dbReference type="GO" id="GO:0030170">
    <property type="term" value="F:pyridoxal phosphate binding"/>
    <property type="evidence" value="ECO:0007669"/>
    <property type="project" value="InterPro"/>
</dbReference>
<dbReference type="AlphaFoldDB" id="A0A011N6V0"/>
<dbReference type="SUPFAM" id="SSF46785">
    <property type="entry name" value="Winged helix' DNA-binding domain"/>
    <property type="match status" value="1"/>
</dbReference>
<dbReference type="InterPro" id="IPR004839">
    <property type="entry name" value="Aminotransferase_I/II_large"/>
</dbReference>
<reference evidence="7 8" key="1">
    <citation type="submission" date="2014-02" db="EMBL/GenBank/DDBJ databases">
        <title>Expanding our view of genomic diversity in Candidatus Accumulibacter clades.</title>
        <authorList>
            <person name="Skennerton C.T."/>
            <person name="Barr J.J."/>
            <person name="Slater F.R."/>
            <person name="Bond P.L."/>
            <person name="Tyson G.W."/>
        </authorList>
    </citation>
    <scope>NUCLEOTIDE SEQUENCE [LARGE SCALE GENOMIC DNA]</scope>
    <source>
        <strain evidence="8">BA-92</strain>
    </source>
</reference>
<evidence type="ECO:0000313" key="7">
    <source>
        <dbReference type="EMBL" id="EXI78328.1"/>
    </source>
</evidence>
<dbReference type="CDD" id="cd07377">
    <property type="entry name" value="WHTH_GntR"/>
    <property type="match status" value="1"/>
</dbReference>
<accession>A0A011N6V0</accession>
<dbReference type="PRINTS" id="PR00035">
    <property type="entry name" value="HTHGNTR"/>
</dbReference>
<evidence type="ECO:0000256" key="5">
    <source>
        <dbReference type="ARBA" id="ARBA00023163"/>
    </source>
</evidence>
<evidence type="ECO:0000313" key="8">
    <source>
        <dbReference type="Proteomes" id="UP000021816"/>
    </source>
</evidence>
<sequence length="512" mass="56302">MDKSLRIELIRDRFASEPRGSRTQAALHLVLRRLILDGELPAGSPLPPTRRLASDLGVSRSTLVRVYEQLLVEGYLQSRGGSATLVSEALPAAAPGHARRTQPPDRAGHVASLSQRGSAIAQHATSSRIQSGAFVPGAPDVGLFPFATWRRLLAKNIRFEQRHLARYSHGGYGPLKAVLADYLRASRRMSCSPRQILILNGSHQAIDLCARMLCDNGDHAWMEDPGYWGASNVLRANGLQIAPIPVDDEGLSLPAPGSPAPPRLIFVSPSSQYPTGVVMSLSRRMQLLELAETNRAWVIEDDYDNEIRYHPYTIGSLFGQARSQRVIYLGTFSKTMFPGLRLAYLVVPEQLAEAFATGNAELYREGRMIEQAALAEFIDAGHLGAHLKRVRSIYQERRNVLRRAVESRLGDLVSTSGGLAGLHLPYFFSQPLNDVALSNEMLKAGIVVRPLSMYYADPAYSRSGMVLGFAAIDAQTIETAAAQLCRVIEERCRREQGVSQPEVRRRCSVSGL</sequence>
<dbReference type="GO" id="GO:0003677">
    <property type="term" value="F:DNA binding"/>
    <property type="evidence" value="ECO:0007669"/>
    <property type="project" value="UniProtKB-KW"/>
</dbReference>
<dbReference type="InterPro" id="IPR015421">
    <property type="entry name" value="PyrdxlP-dep_Trfase_major"/>
</dbReference>
<dbReference type="PATRIC" id="fig|1454003.3.peg.3159"/>
<dbReference type="CDD" id="cd00609">
    <property type="entry name" value="AAT_like"/>
    <property type="match status" value="1"/>
</dbReference>
<gene>
    <name evidence="7" type="primary">gabR_2</name>
    <name evidence="7" type="ORF">AW10_03103</name>
</gene>
<dbReference type="PANTHER" id="PTHR46577:SF1">
    <property type="entry name" value="HTH-TYPE TRANSCRIPTIONAL REGULATORY PROTEIN GABR"/>
    <property type="match status" value="1"/>
</dbReference>
<dbReference type="Gene3D" id="1.10.10.10">
    <property type="entry name" value="Winged helix-like DNA-binding domain superfamily/Winged helix DNA-binding domain"/>
    <property type="match status" value="1"/>
</dbReference>
<dbReference type="Pfam" id="PF00392">
    <property type="entry name" value="GntR"/>
    <property type="match status" value="1"/>
</dbReference>
<dbReference type="Proteomes" id="UP000021816">
    <property type="component" value="Unassembled WGS sequence"/>
</dbReference>
<dbReference type="InterPro" id="IPR036388">
    <property type="entry name" value="WH-like_DNA-bd_sf"/>
</dbReference>